<dbReference type="InterPro" id="IPR029526">
    <property type="entry name" value="PGBD"/>
</dbReference>
<accession>A0AAE1EQE1</accession>
<feature type="region of interest" description="Disordered" evidence="1">
    <location>
        <begin position="408"/>
        <end position="433"/>
    </location>
</feature>
<comment type="caution">
    <text evidence="4">The sequence shown here is derived from an EMBL/GenBank/DDBJ whole genome shotgun (WGS) entry which is preliminary data.</text>
</comment>
<feature type="compositionally biased region" description="Polar residues" evidence="1">
    <location>
        <begin position="98"/>
        <end position="125"/>
    </location>
</feature>
<organism evidence="4 5">
    <name type="scientific">Petrolisthes cinctipes</name>
    <name type="common">Flat porcelain crab</name>
    <dbReference type="NCBI Taxonomy" id="88211"/>
    <lineage>
        <taxon>Eukaryota</taxon>
        <taxon>Metazoa</taxon>
        <taxon>Ecdysozoa</taxon>
        <taxon>Arthropoda</taxon>
        <taxon>Crustacea</taxon>
        <taxon>Multicrustacea</taxon>
        <taxon>Malacostraca</taxon>
        <taxon>Eumalacostraca</taxon>
        <taxon>Eucarida</taxon>
        <taxon>Decapoda</taxon>
        <taxon>Pleocyemata</taxon>
        <taxon>Anomura</taxon>
        <taxon>Galatheoidea</taxon>
        <taxon>Porcellanidae</taxon>
        <taxon>Petrolisthes</taxon>
    </lineage>
</organism>
<sequence length="651" mass="76354">MQNDHHWLQMRNIRRMEERVRVRLRRRIVPDRSNPFQDLAEDEFFLRFRLSKECVLNLLQNITEQLPIAADARGCPIPQHLQVLITLRFTMEGRRMDTSNSSQPNPWGSTSSRGRQVQVSANGVYNQKRRLPSSPEHSSDEDEAHNLPTNTRSHQASSSCNNLMKRRQTTHVPPSAMATPKRKYNLTPTQFLPLLFTEDSEAEGVSGSDDSDLDDRGLQEENDLDYSCSDEEGIEGTEERHVSLQDSVAFDWSDGSDFVPVLHKFQNNRSGVTQEWPCNDEARESDYFRAFLDDEVISFVAEKTNAYYRWVFRHMEFIPPKSRIRQWADTTARELLVFVALMLVMPLCKKHVLQDYWRNDPLLFLPVFSKYMARDKFLLLLSFIHFADNENPNNEDRLWKIRLDNPSASDTNEDEVAAPARPEKRRKKRKGRKTDLFIQREKAGKIGAFKWNDRRAVHLLSTIHKGEIVETGKIHHRTKNPILKPDVVVDYTQNMRLVDKSDCQLSSVECLRKSVKWYHKFFFHLIDVSMLNAYNIWLIRKDIDPTKKPKLREFIYNVAYQLLEKYGQPTTNIKGRRHNPLPDRIIEGYSRHYPIHTEMVSGQRQRKECYVCNHTTKRPKKRTRVNIICNECKIGLCVGDCFRDYHTLKKF</sequence>
<feature type="compositionally biased region" description="Basic residues" evidence="1">
    <location>
        <begin position="423"/>
        <end position="432"/>
    </location>
</feature>
<evidence type="ECO:0008006" key="6">
    <source>
        <dbReference type="Google" id="ProtNLM"/>
    </source>
</evidence>
<evidence type="ECO:0000313" key="5">
    <source>
        <dbReference type="Proteomes" id="UP001286313"/>
    </source>
</evidence>
<dbReference type="AlphaFoldDB" id="A0AAE1EQE1"/>
<feature type="domain" description="PiggyBac transposable element-derived protein 4 C-terminal zinc-finger" evidence="2">
    <location>
        <begin position="601"/>
        <end position="646"/>
    </location>
</feature>
<evidence type="ECO:0000259" key="2">
    <source>
        <dbReference type="Pfam" id="PF13842"/>
    </source>
</evidence>
<keyword evidence="5" id="KW-1185">Reference proteome</keyword>
<feature type="domain" description="PiggyBac transposable element-derived protein" evidence="3">
    <location>
        <begin position="433"/>
        <end position="534"/>
    </location>
</feature>
<dbReference type="Proteomes" id="UP001286313">
    <property type="component" value="Unassembled WGS sequence"/>
</dbReference>
<dbReference type="PANTHER" id="PTHR46599">
    <property type="entry name" value="PIGGYBAC TRANSPOSABLE ELEMENT-DERIVED PROTEIN 4"/>
    <property type="match status" value="1"/>
</dbReference>
<feature type="region of interest" description="Disordered" evidence="1">
    <location>
        <begin position="95"/>
        <end position="160"/>
    </location>
</feature>
<dbReference type="PANTHER" id="PTHR46599:SF3">
    <property type="entry name" value="PIGGYBAC TRANSPOSABLE ELEMENT-DERIVED PROTEIN 4"/>
    <property type="match status" value="1"/>
</dbReference>
<dbReference type="InterPro" id="IPR032718">
    <property type="entry name" value="PGBD4_Znf_C"/>
</dbReference>
<reference evidence="4" key="1">
    <citation type="submission" date="2023-10" db="EMBL/GenBank/DDBJ databases">
        <title>Genome assemblies of two species of porcelain crab, Petrolisthes cinctipes and Petrolisthes manimaculis (Anomura: Porcellanidae).</title>
        <authorList>
            <person name="Angst P."/>
        </authorList>
    </citation>
    <scope>NUCLEOTIDE SEQUENCE</scope>
    <source>
        <strain evidence="4">PB745_01</strain>
        <tissue evidence="4">Gill</tissue>
    </source>
</reference>
<dbReference type="EMBL" id="JAWQEG010005001">
    <property type="protein sequence ID" value="KAK3859513.1"/>
    <property type="molecule type" value="Genomic_DNA"/>
</dbReference>
<name>A0AAE1EQE1_PETCI</name>
<dbReference type="Pfam" id="PF13843">
    <property type="entry name" value="DDE_Tnp_1_7"/>
    <property type="match status" value="2"/>
</dbReference>
<protein>
    <recommendedName>
        <fullName evidence="6">PiggyBac transposable element-derived protein domain-containing protein</fullName>
    </recommendedName>
</protein>
<feature type="compositionally biased region" description="Polar residues" evidence="1">
    <location>
        <begin position="147"/>
        <end position="160"/>
    </location>
</feature>
<dbReference type="Pfam" id="PF13842">
    <property type="entry name" value="zf-Tnp_2"/>
    <property type="match status" value="1"/>
</dbReference>
<evidence type="ECO:0000256" key="1">
    <source>
        <dbReference type="SAM" id="MobiDB-lite"/>
    </source>
</evidence>
<proteinExistence type="predicted"/>
<evidence type="ECO:0000313" key="4">
    <source>
        <dbReference type="EMBL" id="KAK3859513.1"/>
    </source>
</evidence>
<gene>
    <name evidence="4" type="ORF">Pcinc_034383</name>
</gene>
<feature type="domain" description="PiggyBac transposable element-derived protein" evidence="3">
    <location>
        <begin position="285"/>
        <end position="402"/>
    </location>
</feature>
<evidence type="ECO:0000259" key="3">
    <source>
        <dbReference type="Pfam" id="PF13843"/>
    </source>
</evidence>